<keyword evidence="1" id="KW-0472">Membrane</keyword>
<evidence type="ECO:0000313" key="5">
    <source>
        <dbReference type="Proteomes" id="UP000305526"/>
    </source>
</evidence>
<dbReference type="InterPro" id="IPR031596">
    <property type="entry name" value="MaAIMP_sms"/>
</dbReference>
<feature type="transmembrane region" description="Helical" evidence="1">
    <location>
        <begin position="6"/>
        <end position="24"/>
    </location>
</feature>
<accession>A0A4R3YG24</accession>
<dbReference type="RefSeq" id="WP_132965430.1">
    <property type="nucleotide sequence ID" value="NZ_LEKL01000037.1"/>
</dbReference>
<evidence type="ECO:0000313" key="4">
    <source>
        <dbReference type="Proteomes" id="UP000294619"/>
    </source>
</evidence>
<evidence type="ECO:0000313" key="3">
    <source>
        <dbReference type="EMBL" id="TNG89384.1"/>
    </source>
</evidence>
<keyword evidence="1" id="KW-1133">Transmembrane helix</keyword>
<comment type="caution">
    <text evidence="2">The sequence shown here is derived from an EMBL/GenBank/DDBJ whole genome shotgun (WGS) entry which is preliminary data.</text>
</comment>
<dbReference type="Proteomes" id="UP000305526">
    <property type="component" value="Unassembled WGS sequence"/>
</dbReference>
<proteinExistence type="predicted"/>
<gene>
    <name evidence="2" type="ORF">EDC16_102361</name>
    <name evidence="3" type="ORF">FHQ21_10315</name>
</gene>
<name>A0A4R3YG24_9PAST</name>
<dbReference type="AlphaFoldDB" id="A0A4R3YG24"/>
<evidence type="ECO:0000313" key="2">
    <source>
        <dbReference type="EMBL" id="TCV89483.1"/>
    </source>
</evidence>
<reference evidence="2 4" key="1">
    <citation type="submission" date="2019-03" db="EMBL/GenBank/DDBJ databases">
        <title>Genomic Encyclopedia of Type Strains, Phase IV (KMG-IV): sequencing the most valuable type-strain genomes for metagenomic binning, comparative biology and taxonomic classification.</title>
        <authorList>
            <person name="Goeker M."/>
        </authorList>
    </citation>
    <scope>NUCLEOTIDE SEQUENCE [LARGE SCALE GENOMIC DNA]</scope>
    <source>
        <strain evidence="2 4">DSM 28140</strain>
    </source>
</reference>
<keyword evidence="5" id="KW-1185">Reference proteome</keyword>
<dbReference type="Proteomes" id="UP000294619">
    <property type="component" value="Unassembled WGS sequence"/>
</dbReference>
<dbReference type="EMBL" id="SMCP01000002">
    <property type="protein sequence ID" value="TCV89483.1"/>
    <property type="molecule type" value="Genomic_DNA"/>
</dbReference>
<dbReference type="NCBIfam" id="NF033493">
    <property type="entry name" value="MetS_like_NSS"/>
    <property type="match status" value="1"/>
</dbReference>
<protein>
    <submittedName>
        <fullName evidence="3">Methionine/alanine import family NSS transporter small subunit</fullName>
    </submittedName>
    <submittedName>
        <fullName evidence="2">Putative methionine/alanine importer small subunit</fullName>
    </submittedName>
</protein>
<dbReference type="EMBL" id="VDGV01000099">
    <property type="protein sequence ID" value="TNG89384.1"/>
    <property type="molecule type" value="Genomic_DNA"/>
</dbReference>
<reference evidence="3 5" key="2">
    <citation type="submission" date="2019-05" db="EMBL/GenBank/DDBJ databases">
        <title>Pasteurellaceae isolates from reptiles.</title>
        <authorList>
            <person name="Bojesen A.M."/>
            <person name="Lund E."/>
        </authorList>
    </citation>
    <scope>NUCLEOTIDE SEQUENCE [LARGE SCALE GENOMIC DNA]</scope>
    <source>
        <strain evidence="3 5">ELNT2x</strain>
    </source>
</reference>
<keyword evidence="1" id="KW-0812">Transmembrane</keyword>
<evidence type="ECO:0000256" key="1">
    <source>
        <dbReference type="SAM" id="Phobius"/>
    </source>
</evidence>
<dbReference type="Pfam" id="PF16951">
    <property type="entry name" value="MaAIMP_sms"/>
    <property type="match status" value="1"/>
</dbReference>
<sequence>MSTSAIIMMAIALVIIWGGLIVAVKRLPEEKSED</sequence>
<organism evidence="2 4">
    <name type="scientific">Testudinibacter aquarius</name>
    <dbReference type="NCBI Taxonomy" id="1524974"/>
    <lineage>
        <taxon>Bacteria</taxon>
        <taxon>Pseudomonadati</taxon>
        <taxon>Pseudomonadota</taxon>
        <taxon>Gammaproteobacteria</taxon>
        <taxon>Pasteurellales</taxon>
        <taxon>Pasteurellaceae</taxon>
        <taxon>Testudinibacter</taxon>
    </lineage>
</organism>